<evidence type="ECO:0000313" key="2">
    <source>
        <dbReference type="Proteomes" id="UP000447833"/>
    </source>
</evidence>
<dbReference type="Proteomes" id="UP000447833">
    <property type="component" value="Unassembled WGS sequence"/>
</dbReference>
<dbReference type="SUPFAM" id="SSF158379">
    <property type="entry name" value="YqgQ-like"/>
    <property type="match status" value="1"/>
</dbReference>
<gene>
    <name evidence="1" type="ORF">GLW07_07005</name>
</gene>
<dbReference type="EMBL" id="WMEY01000002">
    <property type="protein sequence ID" value="MYL63101.1"/>
    <property type="molecule type" value="Genomic_DNA"/>
</dbReference>
<protein>
    <submittedName>
        <fullName evidence="1">DUF910 family protein</fullName>
    </submittedName>
</protein>
<evidence type="ECO:0000313" key="1">
    <source>
        <dbReference type="EMBL" id="MYL63101.1"/>
    </source>
</evidence>
<proteinExistence type="predicted"/>
<accession>A0A845EX28</accession>
<dbReference type="InterPro" id="IPR009256">
    <property type="entry name" value="YqgQ-like"/>
</dbReference>
<dbReference type="AlphaFoldDB" id="A0A845EX28"/>
<dbReference type="InterPro" id="IPR023164">
    <property type="entry name" value="YqgQ-like_sf"/>
</dbReference>
<sequence length="67" mass="8217">MKTFYEIQQLLKRYGMIVYTGSRLGDLELMEDEVQELYDMKILEKEDYLVARMILRNEINKERDKHE</sequence>
<name>A0A845EX28_9BACL</name>
<dbReference type="RefSeq" id="WP_160918788.1">
    <property type="nucleotide sequence ID" value="NZ_WMEY01000002.1"/>
</dbReference>
<comment type="caution">
    <text evidence="1">The sequence shown here is derived from an EMBL/GenBank/DDBJ whole genome shotgun (WGS) entry which is preliminary data.</text>
</comment>
<dbReference type="Gene3D" id="1.10.287.760">
    <property type="entry name" value="YqgQ-like"/>
    <property type="match status" value="1"/>
</dbReference>
<reference evidence="1 2" key="1">
    <citation type="submission" date="2019-11" db="EMBL/GenBank/DDBJ databases">
        <title>Genome sequences of 17 halophilic strains isolated from different environments.</title>
        <authorList>
            <person name="Furrow R.E."/>
        </authorList>
    </citation>
    <scope>NUCLEOTIDE SEQUENCE [LARGE SCALE GENOMIC DNA]</scope>
    <source>
        <strain evidence="1 2">22506_14_FS</strain>
    </source>
</reference>
<dbReference type="Pfam" id="PF06014">
    <property type="entry name" value="YqgQ-like"/>
    <property type="match status" value="1"/>
</dbReference>
<organism evidence="1 2">
    <name type="scientific">Guptibacillus hwajinpoensis</name>
    <dbReference type="NCBI Taxonomy" id="208199"/>
    <lineage>
        <taxon>Bacteria</taxon>
        <taxon>Bacillati</taxon>
        <taxon>Bacillota</taxon>
        <taxon>Bacilli</taxon>
        <taxon>Bacillales</taxon>
        <taxon>Guptibacillaceae</taxon>
        <taxon>Guptibacillus</taxon>
    </lineage>
</organism>